<sequence length="247" mass="26854">MLRKILINLSLFSALLLCSFGAQAQGMVREFFACNFTNDANMDDLMEARDYSLEHLEMGGIDPVTTFLWTPLKTNNEVDFLWFNQHESLNAFGAGQDDYLTNVHGQMVQNRFDGIVECVSGIVTHQPLYTGGEFNPAGQSAIVNSSACQLKEGKSMAQVTDVIGSFTDMIDDLGSHDKSNGFMQTPLISSSGMDVYFFTVFGNLADWSAAESAMGAAPQAQAIGAAFNDLVSCNTSLWQAQVIVQAP</sequence>
<evidence type="ECO:0000313" key="1">
    <source>
        <dbReference type="EMBL" id="SVC25364.1"/>
    </source>
</evidence>
<proteinExistence type="predicted"/>
<gene>
    <name evidence="1" type="ORF">METZ01_LOCUS278218</name>
</gene>
<name>A0A382KKF6_9ZZZZ</name>
<accession>A0A382KKF6</accession>
<dbReference type="EMBL" id="UINC01081478">
    <property type="protein sequence ID" value="SVC25364.1"/>
    <property type="molecule type" value="Genomic_DNA"/>
</dbReference>
<organism evidence="1">
    <name type="scientific">marine metagenome</name>
    <dbReference type="NCBI Taxonomy" id="408172"/>
    <lineage>
        <taxon>unclassified sequences</taxon>
        <taxon>metagenomes</taxon>
        <taxon>ecological metagenomes</taxon>
    </lineage>
</organism>
<evidence type="ECO:0008006" key="2">
    <source>
        <dbReference type="Google" id="ProtNLM"/>
    </source>
</evidence>
<reference evidence="1" key="1">
    <citation type="submission" date="2018-05" db="EMBL/GenBank/DDBJ databases">
        <authorList>
            <person name="Lanie J.A."/>
            <person name="Ng W.-L."/>
            <person name="Kazmierczak K.M."/>
            <person name="Andrzejewski T.M."/>
            <person name="Davidsen T.M."/>
            <person name="Wayne K.J."/>
            <person name="Tettelin H."/>
            <person name="Glass J.I."/>
            <person name="Rusch D."/>
            <person name="Podicherti R."/>
            <person name="Tsui H.-C.T."/>
            <person name="Winkler M.E."/>
        </authorList>
    </citation>
    <scope>NUCLEOTIDE SEQUENCE</scope>
</reference>
<dbReference type="AlphaFoldDB" id="A0A382KKF6"/>
<protein>
    <recommendedName>
        <fullName evidence="2">NIPSNAP domain-containing protein</fullName>
    </recommendedName>
</protein>